<evidence type="ECO:0000256" key="2">
    <source>
        <dbReference type="SAM" id="Phobius"/>
    </source>
</evidence>
<feature type="transmembrane region" description="Helical" evidence="2">
    <location>
        <begin position="12"/>
        <end position="35"/>
    </location>
</feature>
<feature type="compositionally biased region" description="Low complexity" evidence="1">
    <location>
        <begin position="227"/>
        <end position="241"/>
    </location>
</feature>
<sequence>MTTTSRSVRRRWWWALWAFLAVSAVGFGITSLGALVLGGEDASLIPIDPDVATHFLSILVHGLPGGVALLLGPFQFVRPLRVRYPAAHLLIGRIYLIAVVVAAVASFYAATVSLSGFSIQVAFYLLAAAWLYTAAQAYRTIRRGEVQLHRIWMIRNYALTFAAVSLRVFLITGTGVLMPAFPSLEFEQVYHASGWASIVVNVMVAEYFIVQRTVQPLLQRRQRREPAATPTLAPAPAAQGE</sequence>
<gene>
    <name evidence="3" type="ORF">GCM10023198_58450</name>
</gene>
<dbReference type="InterPro" id="IPR018750">
    <property type="entry name" value="DUF2306_membrane"/>
</dbReference>
<proteinExistence type="predicted"/>
<evidence type="ECO:0000256" key="1">
    <source>
        <dbReference type="SAM" id="MobiDB-lite"/>
    </source>
</evidence>
<feature type="transmembrane region" description="Helical" evidence="2">
    <location>
        <begin position="156"/>
        <end position="177"/>
    </location>
</feature>
<evidence type="ECO:0000313" key="3">
    <source>
        <dbReference type="EMBL" id="GAA4725684.1"/>
    </source>
</evidence>
<evidence type="ECO:0000313" key="4">
    <source>
        <dbReference type="Proteomes" id="UP001500843"/>
    </source>
</evidence>
<keyword evidence="2" id="KW-0812">Transmembrane</keyword>
<dbReference type="EMBL" id="BAABHM010000038">
    <property type="protein sequence ID" value="GAA4725684.1"/>
    <property type="molecule type" value="Genomic_DNA"/>
</dbReference>
<dbReference type="Proteomes" id="UP001500843">
    <property type="component" value="Unassembled WGS sequence"/>
</dbReference>
<keyword evidence="2" id="KW-1133">Transmembrane helix</keyword>
<dbReference type="RefSeq" id="WP_253868425.1">
    <property type="nucleotide sequence ID" value="NZ_BAABHM010000038.1"/>
</dbReference>
<accession>A0ABP8YDT6</accession>
<feature type="region of interest" description="Disordered" evidence="1">
    <location>
        <begin position="221"/>
        <end position="241"/>
    </location>
</feature>
<comment type="caution">
    <text evidence="3">The sequence shown here is derived from an EMBL/GenBank/DDBJ whole genome shotgun (WGS) entry which is preliminary data.</text>
</comment>
<keyword evidence="4" id="KW-1185">Reference proteome</keyword>
<feature type="transmembrane region" description="Helical" evidence="2">
    <location>
        <begin position="189"/>
        <end position="210"/>
    </location>
</feature>
<name>A0ABP8YDT6_9MICO</name>
<keyword evidence="2" id="KW-0472">Membrane</keyword>
<feature type="transmembrane region" description="Helical" evidence="2">
    <location>
        <begin position="55"/>
        <end position="77"/>
    </location>
</feature>
<dbReference type="Pfam" id="PF10067">
    <property type="entry name" value="DUF2306"/>
    <property type="match status" value="1"/>
</dbReference>
<feature type="transmembrane region" description="Helical" evidence="2">
    <location>
        <begin position="117"/>
        <end position="135"/>
    </location>
</feature>
<feature type="transmembrane region" description="Helical" evidence="2">
    <location>
        <begin position="89"/>
        <end position="111"/>
    </location>
</feature>
<protein>
    <recommendedName>
        <fullName evidence="5">Membrane protein DUF2306</fullName>
    </recommendedName>
</protein>
<evidence type="ECO:0008006" key="5">
    <source>
        <dbReference type="Google" id="ProtNLM"/>
    </source>
</evidence>
<organism evidence="3 4">
    <name type="scientific">Promicromonospora umidemergens</name>
    <dbReference type="NCBI Taxonomy" id="629679"/>
    <lineage>
        <taxon>Bacteria</taxon>
        <taxon>Bacillati</taxon>
        <taxon>Actinomycetota</taxon>
        <taxon>Actinomycetes</taxon>
        <taxon>Micrococcales</taxon>
        <taxon>Promicromonosporaceae</taxon>
        <taxon>Promicromonospora</taxon>
    </lineage>
</organism>
<reference evidence="4" key="1">
    <citation type="journal article" date="2019" name="Int. J. Syst. Evol. Microbiol.">
        <title>The Global Catalogue of Microorganisms (GCM) 10K type strain sequencing project: providing services to taxonomists for standard genome sequencing and annotation.</title>
        <authorList>
            <consortium name="The Broad Institute Genomics Platform"/>
            <consortium name="The Broad Institute Genome Sequencing Center for Infectious Disease"/>
            <person name="Wu L."/>
            <person name="Ma J."/>
        </authorList>
    </citation>
    <scope>NUCLEOTIDE SEQUENCE [LARGE SCALE GENOMIC DNA]</scope>
    <source>
        <strain evidence="4">JCM 17975</strain>
    </source>
</reference>